<comment type="function">
    <text evidence="10">Site-specific tyrosine recombinase, which acts by catalyzing the cutting and rejoining of the recombining DNA molecules. The XerC-XerD complex is essential to convert dimers of the bacterial chromosome into monomers to permit their segregation at cell division. It also contributes to the segregational stability of plasmids.</text>
</comment>
<dbReference type="PANTHER" id="PTHR30349:SF81">
    <property type="entry name" value="TYROSINE RECOMBINASE XERC"/>
    <property type="match status" value="1"/>
</dbReference>
<keyword evidence="4 10" id="KW-0132">Cell division</keyword>
<keyword evidence="7 10" id="KW-0238">DNA-binding</keyword>
<dbReference type="InterPro" id="IPR044068">
    <property type="entry name" value="CB"/>
</dbReference>
<comment type="caution">
    <text evidence="13">The sequence shown here is derived from an EMBL/GenBank/DDBJ whole genome shotgun (WGS) entry which is preliminary data.</text>
</comment>
<comment type="similarity">
    <text evidence="10">Belongs to the 'phage' integrase family. XerC subfamily.</text>
</comment>
<dbReference type="InterPro" id="IPR002104">
    <property type="entry name" value="Integrase_catalytic"/>
</dbReference>
<feature type="active site" evidence="10">
    <location>
        <position position="136"/>
    </location>
</feature>
<evidence type="ECO:0000256" key="6">
    <source>
        <dbReference type="ARBA" id="ARBA00022908"/>
    </source>
</evidence>
<dbReference type="Gene3D" id="1.10.150.130">
    <property type="match status" value="1"/>
</dbReference>
<feature type="domain" description="Tyr recombinase" evidence="11">
    <location>
        <begin position="100"/>
        <end position="279"/>
    </location>
</feature>
<dbReference type="AlphaFoldDB" id="A0A1F4S5U3"/>
<gene>
    <name evidence="10" type="primary">xerC</name>
    <name evidence="13" type="ORF">A2290_05675</name>
</gene>
<dbReference type="NCBIfam" id="NF040815">
    <property type="entry name" value="recomb_XerA_Arch"/>
    <property type="match status" value="1"/>
</dbReference>
<dbReference type="SUPFAM" id="SSF56349">
    <property type="entry name" value="DNA breaking-rejoining enzymes"/>
    <property type="match status" value="1"/>
</dbReference>
<evidence type="ECO:0000256" key="9">
    <source>
        <dbReference type="ARBA" id="ARBA00023306"/>
    </source>
</evidence>
<dbReference type="GO" id="GO:0005737">
    <property type="term" value="C:cytoplasm"/>
    <property type="evidence" value="ECO:0007669"/>
    <property type="project" value="UniProtKB-SubCell"/>
</dbReference>
<reference evidence="13 14" key="1">
    <citation type="journal article" date="2016" name="Nat. Commun.">
        <title>Thousands of microbial genomes shed light on interconnected biogeochemical processes in an aquifer system.</title>
        <authorList>
            <person name="Anantharaman K."/>
            <person name="Brown C.T."/>
            <person name="Hug L.A."/>
            <person name="Sharon I."/>
            <person name="Castelle C.J."/>
            <person name="Probst A.J."/>
            <person name="Thomas B.C."/>
            <person name="Singh A."/>
            <person name="Wilkins M.J."/>
            <person name="Karaoz U."/>
            <person name="Brodie E.L."/>
            <person name="Williams K.H."/>
            <person name="Hubbard S.S."/>
            <person name="Banfield J.F."/>
        </authorList>
    </citation>
    <scope>NUCLEOTIDE SEQUENCE [LARGE SCALE GENOMIC DNA]</scope>
</reference>
<evidence type="ECO:0000256" key="3">
    <source>
        <dbReference type="ARBA" id="ARBA00022490"/>
    </source>
</evidence>
<dbReference type="GO" id="GO:0007059">
    <property type="term" value="P:chromosome segregation"/>
    <property type="evidence" value="ECO:0007669"/>
    <property type="project" value="UniProtKB-UniRule"/>
</dbReference>
<sequence>MQSHLQEFIDFLNFEKGASKHTVSNYKRDILQFFKFVKDKKVDRELFKKYLDQMEEKGYSPSTRMRKQAALKTFFHYLIAEGKIKEDPTSDLKLPKLGRRLPKALPINEVFSIIKSAIKNKRDWAIIELLYATGMRASELISVQLNDVNLDAGFIKCTGKGDKERIVPVGDAAKKAIEEYMKDERPKLLKGKIQDTLFLDRNGTRMSRQALWNIIKKYVLKSGIRLKTSTHTFRHSFATHLLERGADIRTVQEMLGHSNIATTEIYTSVSRERLKKIYMKAHPRA</sequence>
<dbReference type="PROSITE" id="PS51898">
    <property type="entry name" value="TYR_RECOMBINASE"/>
    <property type="match status" value="1"/>
</dbReference>
<evidence type="ECO:0000259" key="11">
    <source>
        <dbReference type="PROSITE" id="PS51898"/>
    </source>
</evidence>
<protein>
    <recommendedName>
        <fullName evidence="10">Tyrosine recombinase XerC</fullName>
    </recommendedName>
</protein>
<dbReference type="EMBL" id="MEUA01000017">
    <property type="protein sequence ID" value="OGC15808.1"/>
    <property type="molecule type" value="Genomic_DNA"/>
</dbReference>
<keyword evidence="9 10" id="KW-0131">Cell cycle</keyword>
<dbReference type="GO" id="GO:0003677">
    <property type="term" value="F:DNA binding"/>
    <property type="evidence" value="ECO:0007669"/>
    <property type="project" value="UniProtKB-UniRule"/>
</dbReference>
<dbReference type="NCBIfam" id="NF001399">
    <property type="entry name" value="PRK00283.1"/>
    <property type="match status" value="1"/>
</dbReference>
<evidence type="ECO:0000256" key="8">
    <source>
        <dbReference type="ARBA" id="ARBA00023172"/>
    </source>
</evidence>
<evidence type="ECO:0000256" key="7">
    <source>
        <dbReference type="ARBA" id="ARBA00023125"/>
    </source>
</evidence>
<dbReference type="InterPro" id="IPR013762">
    <property type="entry name" value="Integrase-like_cat_sf"/>
</dbReference>
<feature type="active site" evidence="10">
    <location>
        <position position="234"/>
    </location>
</feature>
<feature type="active site" evidence="10">
    <location>
        <position position="231"/>
    </location>
</feature>
<feature type="active site" evidence="10">
    <location>
        <position position="160"/>
    </location>
</feature>
<proteinExistence type="inferred from homology"/>
<keyword evidence="3 10" id="KW-0963">Cytoplasm</keyword>
<feature type="active site" description="O-(3'-phospho-DNA)-tyrosine intermediate" evidence="10">
    <location>
        <position position="266"/>
    </location>
</feature>
<evidence type="ECO:0000256" key="5">
    <source>
        <dbReference type="ARBA" id="ARBA00022829"/>
    </source>
</evidence>
<dbReference type="Gene3D" id="1.10.443.10">
    <property type="entry name" value="Intergrase catalytic core"/>
    <property type="match status" value="1"/>
</dbReference>
<evidence type="ECO:0000256" key="1">
    <source>
        <dbReference type="ARBA" id="ARBA00004496"/>
    </source>
</evidence>
<accession>A0A1F4S5U3</accession>
<evidence type="ECO:0000313" key="13">
    <source>
        <dbReference type="EMBL" id="OGC15808.1"/>
    </source>
</evidence>
<dbReference type="InterPro" id="IPR011010">
    <property type="entry name" value="DNA_brk_join_enz"/>
</dbReference>
<dbReference type="InterPro" id="IPR011932">
    <property type="entry name" value="Recomb_XerD"/>
</dbReference>
<dbReference type="InterPro" id="IPR010998">
    <property type="entry name" value="Integrase_recombinase_N"/>
</dbReference>
<dbReference type="NCBIfam" id="TIGR02225">
    <property type="entry name" value="recomb_XerD"/>
    <property type="match status" value="1"/>
</dbReference>
<evidence type="ECO:0000313" key="14">
    <source>
        <dbReference type="Proteomes" id="UP000177905"/>
    </source>
</evidence>
<dbReference type="Pfam" id="PF02899">
    <property type="entry name" value="Phage_int_SAM_1"/>
    <property type="match status" value="1"/>
</dbReference>
<dbReference type="CDD" id="cd00798">
    <property type="entry name" value="INT_XerDC_C"/>
    <property type="match status" value="1"/>
</dbReference>
<keyword evidence="6 10" id="KW-0229">DNA integration</keyword>
<comment type="subcellular location">
    <subcellularLocation>
        <location evidence="1 10">Cytoplasm</location>
    </subcellularLocation>
</comment>
<evidence type="ECO:0000256" key="4">
    <source>
        <dbReference type="ARBA" id="ARBA00022618"/>
    </source>
</evidence>
<evidence type="ECO:0000259" key="12">
    <source>
        <dbReference type="PROSITE" id="PS51900"/>
    </source>
</evidence>
<dbReference type="Proteomes" id="UP000177905">
    <property type="component" value="Unassembled WGS sequence"/>
</dbReference>
<feature type="active site" evidence="10">
    <location>
        <position position="257"/>
    </location>
</feature>
<comment type="subunit">
    <text evidence="10">Forms a cyclic heterotetrameric complex composed of two molecules of XerC and two molecules of XerD.</text>
</comment>
<dbReference type="GO" id="GO:0006313">
    <property type="term" value="P:DNA transposition"/>
    <property type="evidence" value="ECO:0007669"/>
    <property type="project" value="UniProtKB-UniRule"/>
</dbReference>
<comment type="similarity">
    <text evidence="2">Belongs to the 'phage' integrase family. XerD subfamily.</text>
</comment>
<dbReference type="PROSITE" id="PS51900">
    <property type="entry name" value="CB"/>
    <property type="match status" value="1"/>
</dbReference>
<dbReference type="GO" id="GO:0051301">
    <property type="term" value="P:cell division"/>
    <property type="evidence" value="ECO:0007669"/>
    <property type="project" value="UniProtKB-KW"/>
</dbReference>
<dbReference type="PANTHER" id="PTHR30349">
    <property type="entry name" value="PHAGE INTEGRASE-RELATED"/>
    <property type="match status" value="1"/>
</dbReference>
<organism evidence="13 14">
    <name type="scientific">candidate division WOR-1 bacterium RIFOXYB2_FULL_36_35</name>
    <dbReference type="NCBI Taxonomy" id="1802578"/>
    <lineage>
        <taxon>Bacteria</taxon>
        <taxon>Bacillati</taxon>
        <taxon>Saganbacteria</taxon>
    </lineage>
</organism>
<name>A0A1F4S5U3_UNCSA</name>
<dbReference type="InterPro" id="IPR050090">
    <property type="entry name" value="Tyrosine_recombinase_XerCD"/>
</dbReference>
<keyword evidence="5 10" id="KW-0159">Chromosome partition</keyword>
<dbReference type="GO" id="GO:0009037">
    <property type="term" value="F:tyrosine-based site-specific recombinase activity"/>
    <property type="evidence" value="ECO:0007669"/>
    <property type="project" value="UniProtKB-UniRule"/>
</dbReference>
<dbReference type="InterPro" id="IPR004107">
    <property type="entry name" value="Integrase_SAM-like_N"/>
</dbReference>
<evidence type="ECO:0000256" key="2">
    <source>
        <dbReference type="ARBA" id="ARBA00010450"/>
    </source>
</evidence>
<dbReference type="Pfam" id="PF00589">
    <property type="entry name" value="Phage_integrase"/>
    <property type="match status" value="1"/>
</dbReference>
<evidence type="ECO:0000256" key="10">
    <source>
        <dbReference type="HAMAP-Rule" id="MF_01808"/>
    </source>
</evidence>
<dbReference type="InterPro" id="IPR023009">
    <property type="entry name" value="Tyrosine_recombinase_XerC/XerD"/>
</dbReference>
<dbReference type="HAMAP" id="MF_01808">
    <property type="entry name" value="Recomb_XerC_XerD"/>
    <property type="match status" value="1"/>
</dbReference>
<keyword evidence="8 10" id="KW-0233">DNA recombination</keyword>
<feature type="domain" description="Core-binding (CB)" evidence="12">
    <location>
        <begin position="1"/>
        <end position="79"/>
    </location>
</feature>